<dbReference type="InterPro" id="IPR018584">
    <property type="entry name" value="GT87"/>
</dbReference>
<dbReference type="Pfam" id="PF09594">
    <property type="entry name" value="GT87"/>
    <property type="match status" value="1"/>
</dbReference>
<dbReference type="EMBL" id="JAJAUY010000027">
    <property type="protein sequence ID" value="MCB5179737.1"/>
    <property type="molecule type" value="Genomic_DNA"/>
</dbReference>
<keyword evidence="4 9" id="KW-0812">Transmembrane</keyword>
<comment type="subcellular location">
    <subcellularLocation>
        <location evidence="1">Cell membrane</location>
        <topology evidence="1">Multi-pass membrane protein</topology>
    </subcellularLocation>
</comment>
<feature type="transmembrane region" description="Helical" evidence="9">
    <location>
        <begin position="6"/>
        <end position="25"/>
    </location>
</feature>
<keyword evidence="11" id="KW-1185">Reference proteome</keyword>
<evidence type="ECO:0000256" key="8">
    <source>
        <dbReference type="SAM" id="MobiDB-lite"/>
    </source>
</evidence>
<feature type="transmembrane region" description="Helical" evidence="9">
    <location>
        <begin position="37"/>
        <end position="56"/>
    </location>
</feature>
<keyword evidence="6 9" id="KW-0472">Membrane</keyword>
<evidence type="ECO:0000256" key="7">
    <source>
        <dbReference type="ARBA" id="ARBA00024033"/>
    </source>
</evidence>
<dbReference type="RefSeq" id="WP_226726574.1">
    <property type="nucleotide sequence ID" value="NZ_JAJAUY010000027.1"/>
</dbReference>
<proteinExistence type="inferred from homology"/>
<evidence type="ECO:0000313" key="11">
    <source>
        <dbReference type="Proteomes" id="UP001199054"/>
    </source>
</evidence>
<name>A0ABS8B552_9ACTN</name>
<evidence type="ECO:0000256" key="4">
    <source>
        <dbReference type="ARBA" id="ARBA00022692"/>
    </source>
</evidence>
<sequence length="405" mass="41335">MSALDTHRVWGSCAAVGYLVAAAVVGLGPDRERTRAVAVGAALAGAVVVPLAYLVVSGHAQSEVEVIERAGRLMVERATPYLDEPRSVVEVTPYLPGMALLGMPRALLGADDPVVRVLGDARLWCAAVLLGCLWAGRRAFRVASRPAFGGAVPDVTSPQVASADAGWVPYRIGLGALVASPVVALPLAVSGVDLPLAGLLCLGLVLGARHRPVAAGLVLAAACSLKWTAWPAVPVAVALLAHRDGLRAAVRCGLVAFAGTALAVLPGVLLSPRAMAEQVLAFPTGRGEFSTPASSPLPGRLLAELGPVGWYAAVGMLLAGGLAVAVSLVVRPPRDLLAAADRLALGLSLAFLLAPAGRFGYLALPVLLVVWPRLVRAGARGRPAPQRPDAPSAVPALPVPAGDVR</sequence>
<evidence type="ECO:0000256" key="6">
    <source>
        <dbReference type="ARBA" id="ARBA00023136"/>
    </source>
</evidence>
<gene>
    <name evidence="10" type="ORF">LG632_10125</name>
</gene>
<protein>
    <submittedName>
        <fullName evidence="10">Glycosyltransferase 87 family protein</fullName>
    </submittedName>
</protein>
<feature type="transmembrane region" description="Helical" evidence="9">
    <location>
        <begin position="342"/>
        <end position="364"/>
    </location>
</feature>
<evidence type="ECO:0000256" key="3">
    <source>
        <dbReference type="ARBA" id="ARBA00022679"/>
    </source>
</evidence>
<organism evidence="10 11">
    <name type="scientific">Streptomyces antimicrobicus</name>
    <dbReference type="NCBI Taxonomy" id="2883108"/>
    <lineage>
        <taxon>Bacteria</taxon>
        <taxon>Bacillati</taxon>
        <taxon>Actinomycetota</taxon>
        <taxon>Actinomycetes</taxon>
        <taxon>Kitasatosporales</taxon>
        <taxon>Streptomycetaceae</taxon>
        <taxon>Streptomyces</taxon>
    </lineage>
</organism>
<evidence type="ECO:0000256" key="2">
    <source>
        <dbReference type="ARBA" id="ARBA00022475"/>
    </source>
</evidence>
<feature type="transmembrane region" description="Helical" evidence="9">
    <location>
        <begin position="308"/>
        <end position="330"/>
    </location>
</feature>
<comment type="similarity">
    <text evidence="7">Belongs to the glycosyltransferase 87 family.</text>
</comment>
<reference evidence="10 11" key="1">
    <citation type="submission" date="2021-10" db="EMBL/GenBank/DDBJ databases">
        <title>Streptomyces sp. strain SMC 277, a novel streptomycete isolated from soil.</title>
        <authorList>
            <person name="Chanama M."/>
        </authorList>
    </citation>
    <scope>NUCLEOTIDE SEQUENCE [LARGE SCALE GENOMIC DNA]</scope>
    <source>
        <strain evidence="10 11">SMC 277</strain>
    </source>
</reference>
<feature type="region of interest" description="Disordered" evidence="8">
    <location>
        <begin position="381"/>
        <end position="405"/>
    </location>
</feature>
<keyword evidence="3" id="KW-0808">Transferase</keyword>
<feature type="transmembrane region" description="Helical" evidence="9">
    <location>
        <begin position="248"/>
        <end position="270"/>
    </location>
</feature>
<dbReference type="Proteomes" id="UP001199054">
    <property type="component" value="Unassembled WGS sequence"/>
</dbReference>
<evidence type="ECO:0000256" key="5">
    <source>
        <dbReference type="ARBA" id="ARBA00022989"/>
    </source>
</evidence>
<feature type="transmembrane region" description="Helical" evidence="9">
    <location>
        <begin position="213"/>
        <end position="241"/>
    </location>
</feature>
<evidence type="ECO:0000256" key="1">
    <source>
        <dbReference type="ARBA" id="ARBA00004651"/>
    </source>
</evidence>
<evidence type="ECO:0000256" key="9">
    <source>
        <dbReference type="SAM" id="Phobius"/>
    </source>
</evidence>
<accession>A0ABS8B552</accession>
<evidence type="ECO:0000313" key="10">
    <source>
        <dbReference type="EMBL" id="MCB5179737.1"/>
    </source>
</evidence>
<keyword evidence="2" id="KW-1003">Cell membrane</keyword>
<comment type="caution">
    <text evidence="10">The sequence shown here is derived from an EMBL/GenBank/DDBJ whole genome shotgun (WGS) entry which is preliminary data.</text>
</comment>
<keyword evidence="5 9" id="KW-1133">Transmembrane helix</keyword>